<evidence type="ECO:0000256" key="1">
    <source>
        <dbReference type="SAM" id="MobiDB-lite"/>
    </source>
</evidence>
<dbReference type="InterPro" id="IPR018289">
    <property type="entry name" value="MULE_transposase_dom"/>
</dbReference>
<organism evidence="3 4">
    <name type="scientific">Arabis alpina</name>
    <name type="common">Alpine rock-cress</name>
    <dbReference type="NCBI Taxonomy" id="50452"/>
    <lineage>
        <taxon>Eukaryota</taxon>
        <taxon>Viridiplantae</taxon>
        <taxon>Streptophyta</taxon>
        <taxon>Embryophyta</taxon>
        <taxon>Tracheophyta</taxon>
        <taxon>Spermatophyta</taxon>
        <taxon>Magnoliopsida</taxon>
        <taxon>eudicotyledons</taxon>
        <taxon>Gunneridae</taxon>
        <taxon>Pentapetalae</taxon>
        <taxon>rosids</taxon>
        <taxon>malvids</taxon>
        <taxon>Brassicales</taxon>
        <taxon>Brassicaceae</taxon>
        <taxon>Arabideae</taxon>
        <taxon>Arabis</taxon>
    </lineage>
</organism>
<name>A0A087GWT7_ARAAL</name>
<dbReference type="OMA" id="TENDYAW"/>
<dbReference type="Gramene" id="KFK34339">
    <property type="protein sequence ID" value="KFK34339"/>
    <property type="gene ID" value="AALP_AA5G132400"/>
</dbReference>
<dbReference type="eggNOG" id="ENOG502RJNC">
    <property type="taxonomic scope" value="Eukaryota"/>
</dbReference>
<sequence>MVKKMVCVSEKAGEVAKGTKIVAMLGEWIVMANGAWQFKADPTEMCKDIMLTSRDRLETLVAMVKGKFQISPTKNVFPSYSCPEVMVMDEYGSTFPVSITNDEQVNFFESICSNIEMLCLCVTVRDADLVGSIPDKVDGICPKLGEEADGVKGKEKADVAVDGEIDEWSSYDSDSDDGDWHSFALTDADPSNKGERTGTETEDPIVVVNEDGECSHKWPCQLDLIDSGDDVDMIDVNIQGKSKPCVLQNCAAEALTSVLSKKTGTPRDAPPVPDENITGGIDGALYDLDYEGDEVFIGRVYRSKEAFKMKMAIHAINQKFNFKTKRSTPTFVELLEVAMEKAVGSAKGSYALLPAYLTKLERANPGSEIHIATENINGATTFKFLFLSFAASIRGWDYMRRVILLDGTHLHGRYGGCMLTASAQDGNYQIFPLAYAIVDSENDKSWEWFFSCLSKVISDSRDLVFISDRHISIYNGLQKVYPLAGHGACVVHLARNIAARFKGKRLPSLMVLAARKFGIDEFYKVFAELEAVDAKCAEYLKRLGFAHWTRSHFIGMRYNVMTTNIAESLNNVLKEGPAEIDLSSEKLVGDVYYTEAWRAAYTGTIHPVPTADETVDMENVFELHSPITRRPPGRPKKLRIASTGEFKDS</sequence>
<accession>A0A087GWT7</accession>
<dbReference type="AlphaFoldDB" id="A0A087GWT7"/>
<dbReference type="OrthoDB" id="1109534at2759"/>
<proteinExistence type="predicted"/>
<dbReference type="PANTHER" id="PTHR31973">
    <property type="entry name" value="POLYPROTEIN, PUTATIVE-RELATED"/>
    <property type="match status" value="1"/>
</dbReference>
<gene>
    <name evidence="3" type="ordered locus">AALP_Aa5g132400</name>
</gene>
<evidence type="ECO:0000313" key="3">
    <source>
        <dbReference type="EMBL" id="KFK34339.1"/>
    </source>
</evidence>
<evidence type="ECO:0000313" key="4">
    <source>
        <dbReference type="Proteomes" id="UP000029120"/>
    </source>
</evidence>
<dbReference type="EMBL" id="CM002873">
    <property type="protein sequence ID" value="KFK34339.1"/>
    <property type="molecule type" value="Genomic_DNA"/>
</dbReference>
<feature type="compositionally biased region" description="Basic and acidic residues" evidence="1">
    <location>
        <begin position="190"/>
        <end position="199"/>
    </location>
</feature>
<dbReference type="Pfam" id="PF10551">
    <property type="entry name" value="MULE"/>
    <property type="match status" value="1"/>
</dbReference>
<dbReference type="Proteomes" id="UP000029120">
    <property type="component" value="Chromosome 5"/>
</dbReference>
<evidence type="ECO:0000259" key="2">
    <source>
        <dbReference type="Pfam" id="PF10551"/>
    </source>
</evidence>
<feature type="domain" description="MULE transposase" evidence="2">
    <location>
        <begin position="402"/>
        <end position="496"/>
    </location>
</feature>
<dbReference type="PANTHER" id="PTHR31973:SF195">
    <property type="entry name" value="MUDR FAMILY TRANSPOSASE"/>
    <property type="match status" value="1"/>
</dbReference>
<feature type="region of interest" description="Disordered" evidence="1">
    <location>
        <begin position="628"/>
        <end position="649"/>
    </location>
</feature>
<feature type="region of interest" description="Disordered" evidence="1">
    <location>
        <begin position="169"/>
        <end position="200"/>
    </location>
</feature>
<protein>
    <recommendedName>
        <fullName evidence="2">MULE transposase domain-containing protein</fullName>
    </recommendedName>
</protein>
<keyword evidence="4" id="KW-1185">Reference proteome</keyword>
<reference evidence="4" key="1">
    <citation type="journal article" date="2015" name="Nat. Plants">
        <title>Genome expansion of Arabis alpina linked with retrotransposition and reduced symmetric DNA methylation.</title>
        <authorList>
            <person name="Willing E.M."/>
            <person name="Rawat V."/>
            <person name="Mandakova T."/>
            <person name="Maumus F."/>
            <person name="James G.V."/>
            <person name="Nordstroem K.J."/>
            <person name="Becker C."/>
            <person name="Warthmann N."/>
            <person name="Chica C."/>
            <person name="Szarzynska B."/>
            <person name="Zytnicki M."/>
            <person name="Albani M.C."/>
            <person name="Kiefer C."/>
            <person name="Bergonzi S."/>
            <person name="Castaings L."/>
            <person name="Mateos J.L."/>
            <person name="Berns M.C."/>
            <person name="Bujdoso N."/>
            <person name="Piofczyk T."/>
            <person name="de Lorenzo L."/>
            <person name="Barrero-Sicilia C."/>
            <person name="Mateos I."/>
            <person name="Piednoel M."/>
            <person name="Hagmann J."/>
            <person name="Chen-Min-Tao R."/>
            <person name="Iglesias-Fernandez R."/>
            <person name="Schuster S.C."/>
            <person name="Alonso-Blanco C."/>
            <person name="Roudier F."/>
            <person name="Carbonero P."/>
            <person name="Paz-Ares J."/>
            <person name="Davis S.J."/>
            <person name="Pecinka A."/>
            <person name="Quesneville H."/>
            <person name="Colot V."/>
            <person name="Lysak M.A."/>
            <person name="Weigel D."/>
            <person name="Coupland G."/>
            <person name="Schneeberger K."/>
        </authorList>
    </citation>
    <scope>NUCLEOTIDE SEQUENCE [LARGE SCALE GENOMIC DNA]</scope>
    <source>
        <strain evidence="4">cv. Pajares</strain>
    </source>
</reference>